<evidence type="ECO:0000313" key="3">
    <source>
        <dbReference type="Proteomes" id="UP001172684"/>
    </source>
</evidence>
<evidence type="ECO:0000313" key="2">
    <source>
        <dbReference type="EMBL" id="KAJ9666324.1"/>
    </source>
</evidence>
<comment type="caution">
    <text evidence="2">The sequence shown here is derived from an EMBL/GenBank/DDBJ whole genome shotgun (WGS) entry which is preliminary data.</text>
</comment>
<feature type="region of interest" description="Disordered" evidence="1">
    <location>
        <begin position="131"/>
        <end position="157"/>
    </location>
</feature>
<accession>A0ABQ9NVA8</accession>
<keyword evidence="3" id="KW-1185">Reference proteome</keyword>
<evidence type="ECO:0000256" key="1">
    <source>
        <dbReference type="SAM" id="MobiDB-lite"/>
    </source>
</evidence>
<organism evidence="2 3">
    <name type="scientific">Coniosporium apollinis</name>
    <dbReference type="NCBI Taxonomy" id="61459"/>
    <lineage>
        <taxon>Eukaryota</taxon>
        <taxon>Fungi</taxon>
        <taxon>Dikarya</taxon>
        <taxon>Ascomycota</taxon>
        <taxon>Pezizomycotina</taxon>
        <taxon>Dothideomycetes</taxon>
        <taxon>Dothideomycetes incertae sedis</taxon>
        <taxon>Coniosporium</taxon>
    </lineage>
</organism>
<gene>
    <name evidence="2" type="ORF">H2201_003512</name>
</gene>
<name>A0ABQ9NVA8_9PEZI</name>
<protein>
    <submittedName>
        <fullName evidence="2">Uncharacterized protein</fullName>
    </submittedName>
</protein>
<feature type="compositionally biased region" description="Acidic residues" evidence="1">
    <location>
        <begin position="140"/>
        <end position="157"/>
    </location>
</feature>
<proteinExistence type="predicted"/>
<dbReference type="Proteomes" id="UP001172684">
    <property type="component" value="Unassembled WGS sequence"/>
</dbReference>
<reference evidence="2" key="1">
    <citation type="submission" date="2022-10" db="EMBL/GenBank/DDBJ databases">
        <title>Culturing micro-colonial fungi from biological soil crusts in the Mojave desert and describing Neophaeococcomyces mojavensis, and introducing the new genera and species Taxawa tesnikishii.</title>
        <authorList>
            <person name="Kurbessoian T."/>
            <person name="Stajich J.E."/>
        </authorList>
    </citation>
    <scope>NUCLEOTIDE SEQUENCE</scope>
    <source>
        <strain evidence="2">TK_1</strain>
    </source>
</reference>
<sequence>MAPTEPTPLTWTLRLKHARTTVLLHIDPLQSLSSLKTELLRALRDTQPDGTLNGVALPTEAEEIVLGKPRDVHDLAQGWVRIGEGEEQLSNGTGKGKGKGKAREVDGVEESVKGAGLRDNAVVAFKWGASAAKSRKEREGEPDDEGLELDEEVEGDDEWDVQVPKYEDTYGVEGVVNGEAGDAEVGSVSPV</sequence>
<dbReference type="EMBL" id="JAPDRL010000020">
    <property type="protein sequence ID" value="KAJ9666324.1"/>
    <property type="molecule type" value="Genomic_DNA"/>
</dbReference>